<dbReference type="PANTHER" id="PTHR28532">
    <property type="entry name" value="GEO13458P1"/>
    <property type="match status" value="1"/>
</dbReference>
<gene>
    <name evidence="4" type="ORF">C6P46_005610</name>
</gene>
<dbReference type="AlphaFoldDB" id="A0A9P6VYM9"/>
<sequence>MVAGSNNAAEPAHASFDGLLELEQTFYQAGFDGGFPHGELHGLFEGRELGREKSWELWEEIGYYEGTAKLWQAILQNATPGNVSRSQQSLQAIRALVSAFPASNDSSTLRDESIAQSSDVDINAQLGALRSKYRTSCALVGMRPRMAVSAGSDGSAQKGEDNLRSLGSTM</sequence>
<evidence type="ECO:0000313" key="5">
    <source>
        <dbReference type="Proteomes" id="UP000777482"/>
    </source>
</evidence>
<dbReference type="OrthoDB" id="48036at2759"/>
<proteinExistence type="inferred from homology"/>
<dbReference type="Pfam" id="PF09811">
    <property type="entry name" value="Yae1_N"/>
    <property type="match status" value="1"/>
</dbReference>
<evidence type="ECO:0000313" key="4">
    <source>
        <dbReference type="EMBL" id="KAG0658746.1"/>
    </source>
</evidence>
<reference evidence="4 5" key="1">
    <citation type="submission" date="2020-11" db="EMBL/GenBank/DDBJ databases">
        <title>Kefir isolates.</title>
        <authorList>
            <person name="Marcisauskas S."/>
            <person name="Kim Y."/>
            <person name="Blasche S."/>
        </authorList>
    </citation>
    <scope>NUCLEOTIDE SEQUENCE [LARGE SCALE GENOMIC DNA]</scope>
    <source>
        <strain evidence="4 5">KR</strain>
    </source>
</reference>
<organism evidence="4 5">
    <name type="scientific">Rhodotorula mucilaginosa</name>
    <name type="common">Yeast</name>
    <name type="synonym">Rhodotorula rubra</name>
    <dbReference type="NCBI Taxonomy" id="5537"/>
    <lineage>
        <taxon>Eukaryota</taxon>
        <taxon>Fungi</taxon>
        <taxon>Dikarya</taxon>
        <taxon>Basidiomycota</taxon>
        <taxon>Pucciniomycotina</taxon>
        <taxon>Microbotryomycetes</taxon>
        <taxon>Sporidiobolales</taxon>
        <taxon>Sporidiobolaceae</taxon>
        <taxon>Rhodotorula</taxon>
    </lineage>
</organism>
<dbReference type="EMBL" id="PUHQ01000062">
    <property type="protein sequence ID" value="KAG0658746.1"/>
    <property type="molecule type" value="Genomic_DNA"/>
</dbReference>
<evidence type="ECO:0000256" key="2">
    <source>
        <dbReference type="SAM" id="MobiDB-lite"/>
    </source>
</evidence>
<feature type="domain" description="Essential protein Yae1 N-terminal" evidence="3">
    <location>
        <begin position="30"/>
        <end position="68"/>
    </location>
</feature>
<accession>A0A9P6VYM9</accession>
<dbReference type="Proteomes" id="UP000777482">
    <property type="component" value="Unassembled WGS sequence"/>
</dbReference>
<dbReference type="PANTHER" id="PTHR28532:SF1">
    <property type="entry name" value="ORAL CANCER OVEREXPRESSED 1"/>
    <property type="match status" value="1"/>
</dbReference>
<feature type="region of interest" description="Disordered" evidence="2">
    <location>
        <begin position="148"/>
        <end position="170"/>
    </location>
</feature>
<protein>
    <recommendedName>
        <fullName evidence="3">Essential protein Yae1 N-terminal domain-containing protein</fullName>
    </recommendedName>
</protein>
<dbReference type="InterPro" id="IPR019191">
    <property type="entry name" value="Essential_protein_Yae1_N"/>
</dbReference>
<dbReference type="InterPro" id="IPR052436">
    <property type="entry name" value="LTO1_adapter"/>
</dbReference>
<evidence type="ECO:0000259" key="3">
    <source>
        <dbReference type="Pfam" id="PF09811"/>
    </source>
</evidence>
<evidence type="ECO:0000256" key="1">
    <source>
        <dbReference type="ARBA" id="ARBA00038090"/>
    </source>
</evidence>
<comment type="similarity">
    <text evidence="1">Belongs to the LTO1 family.</text>
</comment>
<comment type="caution">
    <text evidence="4">The sequence shown here is derived from an EMBL/GenBank/DDBJ whole genome shotgun (WGS) entry which is preliminary data.</text>
</comment>
<name>A0A9P6VYM9_RHOMI</name>
<keyword evidence="5" id="KW-1185">Reference proteome</keyword>